<feature type="transmembrane region" description="Helical" evidence="2">
    <location>
        <begin position="368"/>
        <end position="385"/>
    </location>
</feature>
<feature type="region of interest" description="Disordered" evidence="1">
    <location>
        <begin position="1"/>
        <end position="20"/>
    </location>
</feature>
<feature type="domain" description="DUF6798" evidence="3">
    <location>
        <begin position="413"/>
        <end position="458"/>
    </location>
</feature>
<organism evidence="4 5">
    <name type="scientific">Solemya pervernicosa gill symbiont</name>
    <dbReference type="NCBI Taxonomy" id="642797"/>
    <lineage>
        <taxon>Bacteria</taxon>
        <taxon>Pseudomonadati</taxon>
        <taxon>Pseudomonadota</taxon>
        <taxon>Gammaproteobacteria</taxon>
        <taxon>sulfur-oxidizing symbionts</taxon>
    </lineage>
</organism>
<feature type="transmembrane region" description="Helical" evidence="2">
    <location>
        <begin position="161"/>
        <end position="179"/>
    </location>
</feature>
<accession>A0A1T2KZL8</accession>
<dbReference type="OrthoDB" id="5489924at2"/>
<sequence length="547" mass="61667">MKSEINGNPTDLQSTQQKRPNKTANQTIFILIAALLFALSFTYKPLYTDNQNTKFLIAAGQTNHGQLSQDWLANSIDPLPIFTAIIRAFYELNTIELSYAAFLLLLLLYFLSLNAIAEKLFSIQTGSRASFIFILLFFSLHYAIPSVATGGMAYQYLLGNYFQPCVFGIFVFLSINSFLRKQTLFSSLWLSVAALLHPGAYIFPSLLLTASYGFIIYREQRSLLRALTPTIIFSALLAPLLIYYFGALGPTSPEAWQQSIDILSRERIPHHTQVSHWLSLSTAIQLGICISALWLLGRKSRLFLPLTVLFSFITLAIIALYLFELPAISFATPWRISVLLIPLSSTVVAGWIGNHLARWLDHRLPNRALYLIGALLIIPAIMSGINSTKGKFKRYANNGTEQLIQTAIALAGQDNLILLPVRDQRLYAFRLDTGIPILVNWKSHPYKDTEVIEWHKRVGLADDFYYSDTATERRDALTQLIAEYGVTHVITTQKMDDQMASLFAQKPVYQDERYRLYEARIGIAKPILRKPDQQIGEMTIGTGRYGG</sequence>
<proteinExistence type="predicted"/>
<feature type="transmembrane region" description="Helical" evidence="2">
    <location>
        <begin position="199"/>
        <end position="217"/>
    </location>
</feature>
<evidence type="ECO:0000259" key="3">
    <source>
        <dbReference type="Pfam" id="PF20604"/>
    </source>
</evidence>
<feature type="transmembrane region" description="Helical" evidence="2">
    <location>
        <begin position="129"/>
        <end position="154"/>
    </location>
</feature>
<feature type="transmembrane region" description="Helical" evidence="2">
    <location>
        <begin position="334"/>
        <end position="356"/>
    </location>
</feature>
<keyword evidence="2" id="KW-1133">Transmembrane helix</keyword>
<feature type="transmembrane region" description="Helical" evidence="2">
    <location>
        <begin position="28"/>
        <end position="46"/>
    </location>
</feature>
<keyword evidence="2" id="KW-0812">Transmembrane</keyword>
<feature type="transmembrane region" description="Helical" evidence="2">
    <location>
        <begin position="277"/>
        <end position="296"/>
    </location>
</feature>
<dbReference type="Pfam" id="PF20604">
    <property type="entry name" value="DUF6798"/>
    <property type="match status" value="1"/>
</dbReference>
<feature type="transmembrane region" description="Helical" evidence="2">
    <location>
        <begin position="303"/>
        <end position="322"/>
    </location>
</feature>
<dbReference type="AlphaFoldDB" id="A0A1T2KZL8"/>
<name>A0A1T2KZL8_9GAMM</name>
<reference evidence="4 5" key="1">
    <citation type="submission" date="2016-11" db="EMBL/GenBank/DDBJ databases">
        <title>Mixed transmission modes and dynamic genome evolution in an obligate animal-bacterial symbiosis.</title>
        <authorList>
            <person name="Russell S.L."/>
            <person name="Corbett-Detig R.B."/>
            <person name="Cavanaugh C.M."/>
        </authorList>
    </citation>
    <scope>NUCLEOTIDE SEQUENCE [LARGE SCALE GENOMIC DNA]</scope>
    <source>
        <strain evidence="4">Sveles-Q1</strain>
    </source>
</reference>
<feature type="transmembrane region" description="Helical" evidence="2">
    <location>
        <begin position="97"/>
        <end position="117"/>
    </location>
</feature>
<evidence type="ECO:0000313" key="4">
    <source>
        <dbReference type="EMBL" id="OOZ38289.1"/>
    </source>
</evidence>
<keyword evidence="5" id="KW-1185">Reference proteome</keyword>
<dbReference type="EMBL" id="MPRL01000106">
    <property type="protein sequence ID" value="OOZ38289.1"/>
    <property type="molecule type" value="Genomic_DNA"/>
</dbReference>
<evidence type="ECO:0000313" key="5">
    <source>
        <dbReference type="Proteomes" id="UP000191110"/>
    </source>
</evidence>
<evidence type="ECO:0000256" key="1">
    <source>
        <dbReference type="SAM" id="MobiDB-lite"/>
    </source>
</evidence>
<dbReference type="Proteomes" id="UP000191110">
    <property type="component" value="Unassembled WGS sequence"/>
</dbReference>
<protein>
    <recommendedName>
        <fullName evidence="3">DUF6798 domain-containing protein</fullName>
    </recommendedName>
</protein>
<keyword evidence="2" id="KW-0472">Membrane</keyword>
<dbReference type="RefSeq" id="WP_078485094.1">
    <property type="nucleotide sequence ID" value="NZ_MPRL01000106.1"/>
</dbReference>
<feature type="transmembrane region" description="Helical" evidence="2">
    <location>
        <begin position="224"/>
        <end position="246"/>
    </location>
</feature>
<comment type="caution">
    <text evidence="4">The sequence shown here is derived from an EMBL/GenBank/DDBJ whole genome shotgun (WGS) entry which is preliminary data.</text>
</comment>
<evidence type="ECO:0000256" key="2">
    <source>
        <dbReference type="SAM" id="Phobius"/>
    </source>
</evidence>
<gene>
    <name evidence="4" type="ORF">BOW53_16035</name>
</gene>
<dbReference type="InterPro" id="IPR046477">
    <property type="entry name" value="DUF6798"/>
</dbReference>